<comment type="caution">
    <text evidence="2">The sequence shown here is derived from an EMBL/GenBank/DDBJ whole genome shotgun (WGS) entry which is preliminary data.</text>
</comment>
<evidence type="ECO:0000313" key="2">
    <source>
        <dbReference type="EMBL" id="KAJ7387448.1"/>
    </source>
</evidence>
<accession>A0A9X0D6H5</accession>
<dbReference type="AlphaFoldDB" id="A0A9X0D6H5"/>
<organism evidence="2 3">
    <name type="scientific">Desmophyllum pertusum</name>
    <dbReference type="NCBI Taxonomy" id="174260"/>
    <lineage>
        <taxon>Eukaryota</taxon>
        <taxon>Metazoa</taxon>
        <taxon>Cnidaria</taxon>
        <taxon>Anthozoa</taxon>
        <taxon>Hexacorallia</taxon>
        <taxon>Scleractinia</taxon>
        <taxon>Caryophylliina</taxon>
        <taxon>Caryophylliidae</taxon>
        <taxon>Desmophyllum</taxon>
    </lineage>
</organism>
<evidence type="ECO:0000256" key="1">
    <source>
        <dbReference type="SAM" id="MobiDB-lite"/>
    </source>
</evidence>
<feature type="region of interest" description="Disordered" evidence="1">
    <location>
        <begin position="1"/>
        <end position="79"/>
    </location>
</feature>
<feature type="compositionally biased region" description="Gly residues" evidence="1">
    <location>
        <begin position="7"/>
        <end position="19"/>
    </location>
</feature>
<name>A0A9X0D6H5_9CNID</name>
<reference evidence="2" key="1">
    <citation type="submission" date="2023-01" db="EMBL/GenBank/DDBJ databases">
        <title>Genome assembly of the deep-sea coral Lophelia pertusa.</title>
        <authorList>
            <person name="Herrera S."/>
            <person name="Cordes E."/>
        </authorList>
    </citation>
    <scope>NUCLEOTIDE SEQUENCE</scope>
    <source>
        <strain evidence="2">USNM1676648</strain>
        <tissue evidence="2">Polyp</tissue>
    </source>
</reference>
<sequence>MARNKGNRGGGGGGGGGGSFRRSDHRDDRYGGGGGGGRRFEEREALTMMTDQATGRHHGAEEGGPLNQTGGQEGKGAGLVAQDDSNYLERWLHTLRSRPTYGKMNYLHVDSLTEIVFFV</sequence>
<evidence type="ECO:0000313" key="3">
    <source>
        <dbReference type="Proteomes" id="UP001163046"/>
    </source>
</evidence>
<keyword evidence="3" id="KW-1185">Reference proteome</keyword>
<proteinExistence type="predicted"/>
<dbReference type="Proteomes" id="UP001163046">
    <property type="component" value="Unassembled WGS sequence"/>
</dbReference>
<gene>
    <name evidence="2" type="ORF">OS493_004446</name>
</gene>
<protein>
    <submittedName>
        <fullName evidence="2">Uncharacterized protein</fullName>
    </submittedName>
</protein>
<feature type="compositionally biased region" description="Basic and acidic residues" evidence="1">
    <location>
        <begin position="21"/>
        <end position="30"/>
    </location>
</feature>
<dbReference type="EMBL" id="MU825874">
    <property type="protein sequence ID" value="KAJ7387448.1"/>
    <property type="molecule type" value="Genomic_DNA"/>
</dbReference>